<evidence type="ECO:0000256" key="26">
    <source>
        <dbReference type="ARBA" id="ARBA00023214"/>
    </source>
</evidence>
<dbReference type="GO" id="GO:0034707">
    <property type="term" value="C:chloride channel complex"/>
    <property type="evidence" value="ECO:0007669"/>
    <property type="project" value="UniProtKB-KW"/>
</dbReference>
<keyword evidence="15" id="KW-0547">Nucleotide-binding</keyword>
<dbReference type="InterPro" id="IPR030240">
    <property type="entry name" value="ABCC4_TMD1"/>
</dbReference>
<dbReference type="GO" id="GO:0015431">
    <property type="term" value="F:ABC-type glutathione S-conjugate transporter activity"/>
    <property type="evidence" value="ECO:0007669"/>
    <property type="project" value="UniProtKB-EC"/>
</dbReference>
<dbReference type="EC" id="5.6.1.6" evidence="9"/>
<comment type="catalytic activity">
    <reaction evidence="35">
        <text>ATP + H2O + closed Cl(-) channel = ADP + phosphate + open Cl(-) channel.</text>
        <dbReference type="EC" id="5.6.1.6"/>
    </reaction>
</comment>
<evidence type="ECO:0000256" key="51">
    <source>
        <dbReference type="ARBA" id="ARBA00051624"/>
    </source>
</evidence>
<evidence type="ECO:0000256" key="16">
    <source>
        <dbReference type="ARBA" id="ARBA00022753"/>
    </source>
</evidence>
<evidence type="ECO:0000259" key="61">
    <source>
        <dbReference type="PROSITE" id="PS50929"/>
    </source>
</evidence>
<comment type="catalytic activity">
    <reaction evidence="52">
        <text>taurocholate(in) + glutathione(in) + ATP + H2O = taurocholate(out) + glutathione(out) + ADP + phosphate + H(+)</text>
        <dbReference type="Rhea" id="RHEA:66404"/>
        <dbReference type="ChEBI" id="CHEBI:15377"/>
        <dbReference type="ChEBI" id="CHEBI:15378"/>
        <dbReference type="ChEBI" id="CHEBI:30616"/>
        <dbReference type="ChEBI" id="CHEBI:36257"/>
        <dbReference type="ChEBI" id="CHEBI:43474"/>
        <dbReference type="ChEBI" id="CHEBI:57925"/>
        <dbReference type="ChEBI" id="CHEBI:456216"/>
    </reaction>
    <physiologicalReaction direction="left-to-right" evidence="52">
        <dbReference type="Rhea" id="RHEA:66405"/>
    </physiologicalReaction>
</comment>
<comment type="catalytic activity">
    <reaction evidence="46">
        <text>cholate(in) + glutathione(in) + ATP + H2O = cholate(out) + glutathione(out) + ADP + phosphate + H(+)</text>
        <dbReference type="Rhea" id="RHEA:66396"/>
        <dbReference type="ChEBI" id="CHEBI:15377"/>
        <dbReference type="ChEBI" id="CHEBI:15378"/>
        <dbReference type="ChEBI" id="CHEBI:29747"/>
        <dbReference type="ChEBI" id="CHEBI:30616"/>
        <dbReference type="ChEBI" id="CHEBI:43474"/>
        <dbReference type="ChEBI" id="CHEBI:57925"/>
        <dbReference type="ChEBI" id="CHEBI:456216"/>
    </reaction>
    <physiologicalReaction direction="left-to-right" evidence="46">
        <dbReference type="Rhea" id="RHEA:66397"/>
    </physiologicalReaction>
</comment>
<evidence type="ECO:0000256" key="21">
    <source>
        <dbReference type="ARBA" id="ARBA00023055"/>
    </source>
</evidence>
<evidence type="ECO:0000313" key="62">
    <source>
        <dbReference type="Ensembl" id="ENSACLP00000055989.1"/>
    </source>
</evidence>
<evidence type="ECO:0000256" key="30">
    <source>
        <dbReference type="ARBA" id="ARBA00024220"/>
    </source>
</evidence>
<evidence type="ECO:0000256" key="52">
    <source>
        <dbReference type="ARBA" id="ARBA00051844"/>
    </source>
</evidence>
<evidence type="ECO:0000256" key="47">
    <source>
        <dbReference type="ARBA" id="ARBA00051151"/>
    </source>
</evidence>
<comment type="catalytic activity">
    <reaction evidence="34">
        <text>ATP + H2O + xenobioticSide 1 = ADP + phosphate + xenobioticSide 2.</text>
        <dbReference type="EC" id="7.6.2.2"/>
    </reaction>
</comment>
<evidence type="ECO:0000256" key="8">
    <source>
        <dbReference type="ARBA" id="ARBA00012191"/>
    </source>
</evidence>
<evidence type="ECO:0000256" key="23">
    <source>
        <dbReference type="ARBA" id="ARBA00023136"/>
    </source>
</evidence>
<evidence type="ECO:0000256" key="58">
    <source>
        <dbReference type="SAM" id="MobiDB-lite"/>
    </source>
</evidence>
<evidence type="ECO:0000256" key="49">
    <source>
        <dbReference type="ARBA" id="ARBA00051304"/>
    </source>
</evidence>
<evidence type="ECO:0000256" key="40">
    <source>
        <dbReference type="ARBA" id="ARBA00048007"/>
    </source>
</evidence>
<dbReference type="GeneTree" id="ENSGT00940000153931"/>
<dbReference type="Pfam" id="PF00664">
    <property type="entry name" value="ABC_membrane"/>
    <property type="match status" value="2"/>
</dbReference>
<evidence type="ECO:0000256" key="48">
    <source>
        <dbReference type="ARBA" id="ARBA00051287"/>
    </source>
</evidence>
<comment type="subcellular location">
    <subcellularLocation>
        <location evidence="3">Apical cell membrane</location>
        <topology evidence="3">Multi-pass membrane protein</topology>
    </subcellularLocation>
    <subcellularLocation>
        <location evidence="6">Basolateral cell membrane</location>
        <topology evidence="6">Multi-pass membrane protein</topology>
    </subcellularLocation>
    <subcellularLocation>
        <location evidence="5">Early endosome membrane</location>
        <topology evidence="5">Multi-pass membrane protein</topology>
    </subcellularLocation>
    <subcellularLocation>
        <location evidence="4">Endoplasmic reticulum membrane</location>
        <topology evidence="4">Multi-pass membrane protein</topology>
    </subcellularLocation>
    <subcellularLocation>
        <location evidence="2">Recycling endosome membrane</location>
        <topology evidence="2">Multi-pass membrane protein</topology>
    </subcellularLocation>
</comment>
<accession>A0AAX7TGE3</accession>
<evidence type="ECO:0000256" key="15">
    <source>
        <dbReference type="ARBA" id="ARBA00022741"/>
    </source>
</evidence>
<evidence type="ECO:0000256" key="4">
    <source>
        <dbReference type="ARBA" id="ARBA00004477"/>
    </source>
</evidence>
<evidence type="ECO:0000256" key="56">
    <source>
        <dbReference type="ARBA" id="ARBA00062847"/>
    </source>
</evidence>
<dbReference type="Gene3D" id="3.40.50.300">
    <property type="entry name" value="P-loop containing nucleotide triphosphate hydrolases"/>
    <property type="match status" value="2"/>
</dbReference>
<dbReference type="CDD" id="cd03250">
    <property type="entry name" value="ABCC_MRP_domain1"/>
    <property type="match status" value="1"/>
</dbReference>
<protein>
    <recommendedName>
        <fullName evidence="10">Cystic fibrosis transmembrane conductance regulator</fullName>
        <ecNumber evidence="9">5.6.1.6</ecNumber>
        <ecNumber evidence="8">7.6.2.2</ecNumber>
        <ecNumber evidence="30">7.6.2.3</ecNumber>
    </recommendedName>
    <alternativeName>
        <fullName evidence="31">ATP-binding cassette sub-family C member 7</fullName>
    </alternativeName>
    <alternativeName>
        <fullName evidence="32">Channel conductance-controlling ATPase</fullName>
    </alternativeName>
    <alternativeName>
        <fullName evidence="57">Multidrug resistance-associated protein 4</fullName>
    </alternativeName>
    <alternativeName>
        <fullName evidence="33">cAMP-dependent chloride channel</fullName>
    </alternativeName>
</protein>
<feature type="compositionally biased region" description="Basic and acidic residues" evidence="58">
    <location>
        <begin position="602"/>
        <end position="615"/>
    </location>
</feature>
<evidence type="ECO:0000256" key="31">
    <source>
        <dbReference type="ARBA" id="ARBA00029720"/>
    </source>
</evidence>
<dbReference type="PROSITE" id="PS50929">
    <property type="entry name" value="ABC_TM1F"/>
    <property type="match status" value="2"/>
</dbReference>
<comment type="catalytic activity">
    <reaction evidence="39">
        <text>17beta-estradiol 17-O-(beta-D-glucuronate)(in) + ATP + H2O = 17beta-estradiol 17-O-(beta-D-glucuronate)(out) + ADP + phosphate + H(+)</text>
        <dbReference type="Rhea" id="RHEA:60128"/>
        <dbReference type="ChEBI" id="CHEBI:15377"/>
        <dbReference type="ChEBI" id="CHEBI:15378"/>
        <dbReference type="ChEBI" id="CHEBI:30616"/>
        <dbReference type="ChEBI" id="CHEBI:43474"/>
        <dbReference type="ChEBI" id="CHEBI:82961"/>
        <dbReference type="ChEBI" id="CHEBI:456216"/>
    </reaction>
    <physiologicalReaction direction="left-to-right" evidence="39">
        <dbReference type="Rhea" id="RHEA:60129"/>
    </physiologicalReaction>
</comment>
<dbReference type="FunFam" id="1.20.1560.10:FF:000027">
    <property type="entry name" value="ATP-binding cassette subfamily C member 4"/>
    <property type="match status" value="1"/>
</dbReference>
<dbReference type="PANTHER" id="PTHR24223:SF357">
    <property type="entry name" value="ATP-BINDING CASSETTE SUB-FAMILY C MEMBER 4"/>
    <property type="match status" value="1"/>
</dbReference>
<keyword evidence="63" id="KW-1185">Reference proteome</keyword>
<dbReference type="PRINTS" id="PR01851">
    <property type="entry name" value="CYSFIBREGLTR"/>
</dbReference>
<name>A0AAX7TGE3_ASTCA</name>
<evidence type="ECO:0000256" key="32">
    <source>
        <dbReference type="ARBA" id="ARBA00031358"/>
    </source>
</evidence>
<keyword evidence="22" id="KW-0406">Ion transport</keyword>
<evidence type="ECO:0000256" key="28">
    <source>
        <dbReference type="ARBA" id="ARBA00023303"/>
    </source>
</evidence>
<dbReference type="PANTHER" id="PTHR24223">
    <property type="entry name" value="ATP-BINDING CASSETTE SUB-FAMILY C"/>
    <property type="match status" value="1"/>
</dbReference>
<evidence type="ECO:0000259" key="60">
    <source>
        <dbReference type="PROSITE" id="PS50893"/>
    </source>
</evidence>
<feature type="transmembrane region" description="Helical" evidence="59">
    <location>
        <begin position="667"/>
        <end position="693"/>
    </location>
</feature>
<evidence type="ECO:0000256" key="10">
    <source>
        <dbReference type="ARBA" id="ARBA00016668"/>
    </source>
</evidence>
<evidence type="ECO:0000256" key="45">
    <source>
        <dbReference type="ARBA" id="ARBA00050718"/>
    </source>
</evidence>
<keyword evidence="24" id="KW-0869">Chloride channel</keyword>
<evidence type="ECO:0000256" key="59">
    <source>
        <dbReference type="SAM" id="Phobius"/>
    </source>
</evidence>
<evidence type="ECO:0000256" key="57">
    <source>
        <dbReference type="ARBA" id="ARBA00082792"/>
    </source>
</evidence>
<dbReference type="GO" id="GO:0006869">
    <property type="term" value="P:lipid transport"/>
    <property type="evidence" value="ECO:0007669"/>
    <property type="project" value="UniProtKB-KW"/>
</dbReference>
<comment type="catalytic activity">
    <reaction evidence="48">
        <text>prostaglandin E2(in) + ATP + H2O = prostaglandin E2(out) + ADP + phosphate + H(+)</text>
        <dbReference type="Rhea" id="RHEA:66388"/>
        <dbReference type="ChEBI" id="CHEBI:15377"/>
        <dbReference type="ChEBI" id="CHEBI:15378"/>
        <dbReference type="ChEBI" id="CHEBI:30616"/>
        <dbReference type="ChEBI" id="CHEBI:43474"/>
        <dbReference type="ChEBI" id="CHEBI:456216"/>
        <dbReference type="ChEBI" id="CHEBI:606564"/>
    </reaction>
    <physiologicalReaction direction="left-to-right" evidence="48">
        <dbReference type="Rhea" id="RHEA:66389"/>
    </physiologicalReaction>
</comment>
<dbReference type="InterPro" id="IPR009147">
    <property type="entry name" value="CFTR/ABCC7"/>
</dbReference>
<comment type="catalytic activity">
    <reaction evidence="49">
        <text>taurochenodeoxycholate(in) + glutathione(in) + ATP + H2O = taurochenodeoxycholate(out) + glutathione(out) + ADP + phosphate + H(+)</text>
        <dbReference type="Rhea" id="RHEA:66412"/>
        <dbReference type="ChEBI" id="CHEBI:9407"/>
        <dbReference type="ChEBI" id="CHEBI:15377"/>
        <dbReference type="ChEBI" id="CHEBI:15378"/>
        <dbReference type="ChEBI" id="CHEBI:30616"/>
        <dbReference type="ChEBI" id="CHEBI:43474"/>
        <dbReference type="ChEBI" id="CHEBI:57925"/>
        <dbReference type="ChEBI" id="CHEBI:456216"/>
    </reaction>
    <physiologicalReaction direction="left-to-right" evidence="49">
        <dbReference type="Rhea" id="RHEA:66413"/>
    </physiologicalReaction>
</comment>
<evidence type="ECO:0000256" key="35">
    <source>
        <dbReference type="ARBA" id="ARBA00034073"/>
    </source>
</evidence>
<dbReference type="FunFam" id="3.40.50.300:FF:000163">
    <property type="entry name" value="Multidrug resistance-associated protein member 4"/>
    <property type="match status" value="1"/>
</dbReference>
<dbReference type="SMART" id="SM00382">
    <property type="entry name" value="AAA"/>
    <property type="match status" value="2"/>
</dbReference>
<evidence type="ECO:0000256" key="29">
    <source>
        <dbReference type="ARBA" id="ARBA00024167"/>
    </source>
</evidence>
<evidence type="ECO:0000256" key="46">
    <source>
        <dbReference type="ARBA" id="ARBA00051057"/>
    </source>
</evidence>
<keyword evidence="17" id="KW-0256">Endoplasmic reticulum</keyword>
<dbReference type="EC" id="7.6.2.2" evidence="8"/>
<evidence type="ECO:0000256" key="34">
    <source>
        <dbReference type="ARBA" id="ARBA00034018"/>
    </source>
</evidence>
<organism evidence="62 63">
    <name type="scientific">Astatotilapia calliptera</name>
    <name type="common">Eastern happy</name>
    <name type="synonym">Chromis callipterus</name>
    <dbReference type="NCBI Taxonomy" id="8154"/>
    <lineage>
        <taxon>Eukaryota</taxon>
        <taxon>Metazoa</taxon>
        <taxon>Chordata</taxon>
        <taxon>Craniata</taxon>
        <taxon>Vertebrata</taxon>
        <taxon>Euteleostomi</taxon>
        <taxon>Actinopterygii</taxon>
        <taxon>Neopterygii</taxon>
        <taxon>Teleostei</taxon>
        <taxon>Neoteleostei</taxon>
        <taxon>Acanthomorphata</taxon>
        <taxon>Ovalentaria</taxon>
        <taxon>Cichlomorphae</taxon>
        <taxon>Cichliformes</taxon>
        <taxon>Cichlidae</taxon>
        <taxon>African cichlids</taxon>
        <taxon>Pseudocrenilabrinae</taxon>
        <taxon>Haplochromini</taxon>
        <taxon>Astatotilapia</taxon>
    </lineage>
</organism>
<evidence type="ECO:0000256" key="38">
    <source>
        <dbReference type="ARBA" id="ARBA00047523"/>
    </source>
</evidence>
<evidence type="ECO:0000256" key="33">
    <source>
        <dbReference type="ARBA" id="ARBA00033163"/>
    </source>
</evidence>
<proteinExistence type="inferred from homology"/>
<comment type="catalytic activity">
    <reaction evidence="55">
        <text>3',5'-cyclic GMP(in) + ATP + H2O = 3',5'-cyclic GMP(out) + ADP + phosphate + H(+)</text>
        <dbReference type="Rhea" id="RHEA:66188"/>
        <dbReference type="ChEBI" id="CHEBI:15377"/>
        <dbReference type="ChEBI" id="CHEBI:15378"/>
        <dbReference type="ChEBI" id="CHEBI:30616"/>
        <dbReference type="ChEBI" id="CHEBI:43474"/>
        <dbReference type="ChEBI" id="CHEBI:57746"/>
        <dbReference type="ChEBI" id="CHEBI:456216"/>
    </reaction>
    <physiologicalReaction direction="left-to-right" evidence="55">
        <dbReference type="Rhea" id="RHEA:66189"/>
    </physiologicalReaction>
</comment>
<dbReference type="GO" id="GO:0005789">
    <property type="term" value="C:endoplasmic reticulum membrane"/>
    <property type="evidence" value="ECO:0007669"/>
    <property type="project" value="UniProtKB-SubCell"/>
</dbReference>
<feature type="transmembrane region" description="Helical" evidence="59">
    <location>
        <begin position="815"/>
        <end position="847"/>
    </location>
</feature>
<evidence type="ECO:0000256" key="50">
    <source>
        <dbReference type="ARBA" id="ARBA00051604"/>
    </source>
</evidence>
<dbReference type="GO" id="GO:0031901">
    <property type="term" value="C:early endosome membrane"/>
    <property type="evidence" value="ECO:0007669"/>
    <property type="project" value="UniProtKB-SubCell"/>
</dbReference>
<evidence type="ECO:0000256" key="24">
    <source>
        <dbReference type="ARBA" id="ARBA00023173"/>
    </source>
</evidence>
<dbReference type="PROSITE" id="PS50893">
    <property type="entry name" value="ABC_TRANSPORTER_2"/>
    <property type="match status" value="2"/>
</dbReference>
<feature type="domain" description="ABC transmembrane type-1" evidence="61">
    <location>
        <begin position="59"/>
        <end position="323"/>
    </location>
</feature>
<comment type="catalytic activity">
    <reaction evidence="44">
        <text>glycoursodeoxycholate(in) + glutathione(in) + ATP + H2O = glycoursodeoxycholate(out) + glutathione(out) + ADP + phosphate + H(+)</text>
        <dbReference type="Rhea" id="RHEA:66416"/>
        <dbReference type="ChEBI" id="CHEBI:15377"/>
        <dbReference type="ChEBI" id="CHEBI:15378"/>
        <dbReference type="ChEBI" id="CHEBI:30616"/>
        <dbReference type="ChEBI" id="CHEBI:43474"/>
        <dbReference type="ChEBI" id="CHEBI:57925"/>
        <dbReference type="ChEBI" id="CHEBI:132030"/>
        <dbReference type="ChEBI" id="CHEBI:456216"/>
    </reaction>
    <physiologicalReaction direction="left-to-right" evidence="44">
        <dbReference type="Rhea" id="RHEA:66417"/>
    </physiologicalReaction>
</comment>
<evidence type="ECO:0000256" key="25">
    <source>
        <dbReference type="ARBA" id="ARBA00023180"/>
    </source>
</evidence>
<dbReference type="SUPFAM" id="SSF90123">
    <property type="entry name" value="ABC transporter transmembrane region"/>
    <property type="match status" value="2"/>
</dbReference>
<evidence type="ECO:0000256" key="44">
    <source>
        <dbReference type="ARBA" id="ARBA00050626"/>
    </source>
</evidence>
<evidence type="ECO:0000256" key="3">
    <source>
        <dbReference type="ARBA" id="ARBA00004424"/>
    </source>
</evidence>
<dbReference type="Pfam" id="PF00005">
    <property type="entry name" value="ABC_tran"/>
    <property type="match status" value="2"/>
</dbReference>
<comment type="cofactor">
    <cofactor evidence="1">
        <name>Mg(2+)</name>
        <dbReference type="ChEBI" id="CHEBI:18420"/>
    </cofactor>
</comment>
<evidence type="ECO:0000256" key="6">
    <source>
        <dbReference type="ARBA" id="ARBA00004554"/>
    </source>
</evidence>
<dbReference type="GO" id="GO:0016887">
    <property type="term" value="F:ATP hydrolysis activity"/>
    <property type="evidence" value="ECO:0007669"/>
    <property type="project" value="InterPro"/>
</dbReference>
<evidence type="ECO:0000256" key="41">
    <source>
        <dbReference type="ARBA" id="ARBA00048665"/>
    </source>
</evidence>
<comment type="similarity">
    <text evidence="7">Belongs to the ABC transporter superfamily. ABCC family. CFTR transporter (TC 3.A.1.202) subfamily.</text>
</comment>
<dbReference type="GO" id="GO:0008559">
    <property type="term" value="F:ABC-type xenobiotic transporter activity"/>
    <property type="evidence" value="ECO:0007669"/>
    <property type="project" value="UniProtKB-EC"/>
</dbReference>
<feature type="domain" description="ABC transmembrane type-1" evidence="61">
    <location>
        <begin position="678"/>
        <end position="965"/>
    </location>
</feature>
<evidence type="ECO:0000256" key="36">
    <source>
        <dbReference type="ARBA" id="ARBA00044653"/>
    </source>
</evidence>
<comment type="catalytic activity">
    <reaction evidence="37">
        <text>dehydroepiandrosterone 3-sulfate(in) + ATP + H2O = dehydroepiandrosterone 3-sulfate(out) + ADP + phosphate + H(+)</text>
        <dbReference type="Rhea" id="RHEA:61364"/>
        <dbReference type="ChEBI" id="CHEBI:15377"/>
        <dbReference type="ChEBI" id="CHEBI:15378"/>
        <dbReference type="ChEBI" id="CHEBI:30616"/>
        <dbReference type="ChEBI" id="CHEBI:43474"/>
        <dbReference type="ChEBI" id="CHEBI:57905"/>
        <dbReference type="ChEBI" id="CHEBI:456216"/>
    </reaction>
    <physiologicalReaction direction="left-to-right" evidence="37">
        <dbReference type="Rhea" id="RHEA:61365"/>
    </physiologicalReaction>
</comment>
<comment type="catalytic activity">
    <reaction evidence="53">
        <text>glycocholate(in) + glutathione(in) + ATP + H2O = glycocholate(out) + glutathione(out) + ADP + phosphate + H(+)</text>
        <dbReference type="Rhea" id="RHEA:66400"/>
        <dbReference type="ChEBI" id="CHEBI:15377"/>
        <dbReference type="ChEBI" id="CHEBI:15378"/>
        <dbReference type="ChEBI" id="CHEBI:29746"/>
        <dbReference type="ChEBI" id="CHEBI:30616"/>
        <dbReference type="ChEBI" id="CHEBI:43474"/>
        <dbReference type="ChEBI" id="CHEBI:57925"/>
        <dbReference type="ChEBI" id="CHEBI:456216"/>
    </reaction>
    <physiologicalReaction direction="left-to-right" evidence="53">
        <dbReference type="Rhea" id="RHEA:66401"/>
    </physiologicalReaction>
</comment>
<evidence type="ECO:0000256" key="5">
    <source>
        <dbReference type="ARBA" id="ARBA00004520"/>
    </source>
</evidence>
<keyword evidence="14 59" id="KW-0812">Transmembrane</keyword>
<dbReference type="Gene3D" id="1.20.1560.10">
    <property type="entry name" value="ABC transporter type 1, transmembrane domain"/>
    <property type="match status" value="2"/>
</dbReference>
<dbReference type="FunFam" id="3.40.50.300:FF:000482">
    <property type="entry name" value="Multidrug resistance-associated protein member 4"/>
    <property type="match status" value="1"/>
</dbReference>
<reference evidence="62" key="1">
    <citation type="submission" date="2018-05" db="EMBL/GenBank/DDBJ databases">
        <authorList>
            <person name="Datahose"/>
        </authorList>
    </citation>
    <scope>NUCLEOTIDE SEQUENCE</scope>
</reference>
<evidence type="ECO:0000256" key="55">
    <source>
        <dbReference type="ARBA" id="ARBA00052963"/>
    </source>
</evidence>
<evidence type="ECO:0000256" key="20">
    <source>
        <dbReference type="ARBA" id="ARBA00022989"/>
    </source>
</evidence>
<keyword evidence="27" id="KW-0413">Isomerase</keyword>
<dbReference type="InterPro" id="IPR003593">
    <property type="entry name" value="AAA+_ATPase"/>
</dbReference>
<dbReference type="GO" id="GO:0005524">
    <property type="term" value="F:ATP binding"/>
    <property type="evidence" value="ECO:0007669"/>
    <property type="project" value="UniProtKB-KW"/>
</dbReference>
<keyword evidence="28" id="KW-0407">Ion channel</keyword>
<feature type="transmembrane region" description="Helical" evidence="59">
    <location>
        <begin position="101"/>
        <end position="124"/>
    </location>
</feature>
<dbReference type="InterPro" id="IPR017871">
    <property type="entry name" value="ABC_transporter-like_CS"/>
</dbReference>
<feature type="domain" description="ABC transporter" evidence="60">
    <location>
        <begin position="999"/>
        <end position="1232"/>
    </location>
</feature>
<comment type="subunit">
    <text evidence="56">Interacts (via PDZ-binding motif) with SNX27 (via PDZ domain); this interaction accelerates MRP4 internalization.</text>
</comment>
<dbReference type="Proteomes" id="UP000265100">
    <property type="component" value="Chromosome 23"/>
</dbReference>
<keyword evidence="21" id="KW-0445">Lipid transport</keyword>
<keyword evidence="18" id="KW-0067">ATP-binding</keyword>
<comment type="catalytic activity">
    <reaction evidence="50">
        <text>3',5'-cyclic AMP(in) + ATP + H2O = 3',5'-cyclic AMP(out) + ADP + phosphate + H(+)</text>
        <dbReference type="Rhea" id="RHEA:66184"/>
        <dbReference type="ChEBI" id="CHEBI:15377"/>
        <dbReference type="ChEBI" id="CHEBI:15378"/>
        <dbReference type="ChEBI" id="CHEBI:30616"/>
        <dbReference type="ChEBI" id="CHEBI:43474"/>
        <dbReference type="ChEBI" id="CHEBI:58165"/>
        <dbReference type="ChEBI" id="CHEBI:456216"/>
    </reaction>
    <physiologicalReaction direction="left-to-right" evidence="50">
        <dbReference type="Rhea" id="RHEA:66185"/>
    </physiologicalReaction>
</comment>
<keyword evidence="20 59" id="KW-1133">Transmembrane helix</keyword>
<dbReference type="GO" id="GO:0016323">
    <property type="term" value="C:basolateral plasma membrane"/>
    <property type="evidence" value="ECO:0007669"/>
    <property type="project" value="UniProtKB-SubCell"/>
</dbReference>
<comment type="catalytic activity">
    <reaction evidence="47">
        <text>leukotriene B4(in) + ATP + H2O = leukotriene B4(out) + ADP + phosphate + H(+)</text>
        <dbReference type="Rhea" id="RHEA:66424"/>
        <dbReference type="ChEBI" id="CHEBI:15377"/>
        <dbReference type="ChEBI" id="CHEBI:15378"/>
        <dbReference type="ChEBI" id="CHEBI:30616"/>
        <dbReference type="ChEBI" id="CHEBI:43474"/>
        <dbReference type="ChEBI" id="CHEBI:57461"/>
        <dbReference type="ChEBI" id="CHEBI:456216"/>
    </reaction>
</comment>
<sequence>LFKKGKKNDMYQVLAEDRSEKLGQDLQRIWDHEVQRATKELRKPRLTGVIVKCYWKAYAVLGIFTLIEEIIKVVQPILLGKIIEYFESYDPNNTRAFHETLGYAAGLSLCTIGLALMHHLYFYYVQRIGMKIRVAMCHMIYKKALHLSSSAMGKTTTGQIVNLLSNDVNKFDEVTIFLHFLWVGPLQAAAVVGLLWNEIGPSCLGGIGVLLILMPVQSMFGRLFSKFRSKTATLTDSRIRTMNEVVSGMRIIKMYAWEKPFAALVSEVRRKEISKIMKSSYLRGLNMASFFCASKLILFVTFAIYVLLGNTISASRVFVTVSLYSAVRLTVTLFFPSAIEKLFESRVSVRRIQEFLTLDEIRKNTVALPQDEKDAAVEIQDLTCYWDKSLDAVSLQSISLTLSSNQLLAVIGPVGAGKVRHLLVSILGELPAEKGVLRVKGQLTYAAQQPWVFPGTIRSNILFGKELNPQKYERVIRACALKRDLELLPDGDQTLIGDRGATLSGGQKARVNLARAVYQDADIYILDDPLSAVDAEVGRHLFEQCICGLLKNKLRILVTHQLQYLKAANQIVVLKEGHMVAKGTYTELQQSGLDFTSLLKKEEEEQQQPHHDTPTRTRTLSQNSVLSQTSSVQSIKDEDQLPAEKVQTFAEETRTQGTIGIRIYAKYLAAGANIVVLLAVVLLNIMAQVAYIMQDWWLAYWADEQEKLMASSNMTNITTNGLNVTKELDTDFYLGIYGGLTAVTIIFGFGRNLVLFNVLVRCSQSLHNRMFSAILQTPVRFFDINPIGRVLNRFSKDIGLLDSNMPVTFADFVQIFLQILGVIAVAASVIPWILIPVVPLLLIFLYLRRYFLRTSRNVKRLESTTRSPVFSHLSSSLQGLWTIRAFGEEKRFQKVFDAHQDLHSGAWFLFLTTSRWFAVRLDGICSIFVTITTFGCLLLRDSERTNFTVDLVLLFAIAYQQGAAMTSVERVVEYTKLESEAPWETQKRPPPDWPSKGLVTFDQVNFSYSADGPQVLHNLKAMFRPQEKVGIVGRTGAGKSSLVSALFRLAEPQGKIYIDGVVTSEIGLHDLRQKMSIIPQDPVLFTGSMRKNLDPFNQHTDEELWSALEEVQLKSVVEELPGKLETALAESGSNFSVGQRQLVCLARAVLRKNRILIIDEATANVDPRTDELIQKTIRDKFRECTVLTIAHRLNTIVDSDRILVLDAGKIHAYDEPYTLLQDPTNIFYKMVQQTGKQEAAALLEAAKKAYDSRSRPSLSNGHAVTADGNLVIFETAL</sequence>
<feature type="transmembrane region" description="Helical" evidence="59">
    <location>
        <begin position="176"/>
        <end position="196"/>
    </location>
</feature>
<dbReference type="CDD" id="cd18593">
    <property type="entry name" value="ABC_6TM_MRP4_D1_like"/>
    <property type="match status" value="1"/>
</dbReference>
<comment type="catalytic activity">
    <reaction evidence="45">
        <text>prostaglandin E1(in) + ATP + H2O = prostaglandin E1(out) + ADP + phosphate + H(+)</text>
        <dbReference type="Rhea" id="RHEA:66392"/>
        <dbReference type="ChEBI" id="CHEBI:15377"/>
        <dbReference type="ChEBI" id="CHEBI:15378"/>
        <dbReference type="ChEBI" id="CHEBI:30616"/>
        <dbReference type="ChEBI" id="CHEBI:43474"/>
        <dbReference type="ChEBI" id="CHEBI:57397"/>
        <dbReference type="ChEBI" id="CHEBI:456216"/>
    </reaction>
    <physiologicalReaction direction="left-to-right" evidence="45">
        <dbReference type="Rhea" id="RHEA:66393"/>
    </physiologicalReaction>
</comment>
<keyword evidence="13" id="KW-0597">Phosphoprotein</keyword>
<keyword evidence="23 59" id="KW-0472">Membrane</keyword>
<dbReference type="AlphaFoldDB" id="A0AAX7TGE3"/>
<keyword evidence="25" id="KW-0325">Glycoprotein</keyword>
<comment type="catalytic activity">
    <reaction evidence="40">
        <text>an S-substituted glutathione(in) + ATP + H2O = an S-substituted glutathione(out) + ADP + phosphate + H(+)</text>
        <dbReference type="Rhea" id="RHEA:19121"/>
        <dbReference type="ChEBI" id="CHEBI:15377"/>
        <dbReference type="ChEBI" id="CHEBI:15378"/>
        <dbReference type="ChEBI" id="CHEBI:30616"/>
        <dbReference type="ChEBI" id="CHEBI:43474"/>
        <dbReference type="ChEBI" id="CHEBI:90779"/>
        <dbReference type="ChEBI" id="CHEBI:456216"/>
        <dbReference type="EC" id="7.6.2.3"/>
    </reaction>
    <physiologicalReaction direction="left-to-right" evidence="40">
        <dbReference type="Rhea" id="RHEA:19122"/>
    </physiologicalReaction>
</comment>
<evidence type="ECO:0000256" key="54">
    <source>
        <dbReference type="ARBA" id="ARBA00052647"/>
    </source>
</evidence>
<comment type="catalytic activity">
    <reaction evidence="42">
        <text>ATP + H2O = ADP + phosphate + H(+)</text>
        <dbReference type="Rhea" id="RHEA:13065"/>
        <dbReference type="ChEBI" id="CHEBI:15377"/>
        <dbReference type="ChEBI" id="CHEBI:15378"/>
        <dbReference type="ChEBI" id="CHEBI:30616"/>
        <dbReference type="ChEBI" id="CHEBI:43474"/>
        <dbReference type="ChEBI" id="CHEBI:456216"/>
    </reaction>
    <physiologicalReaction direction="left-to-right" evidence="42">
        <dbReference type="Rhea" id="RHEA:13066"/>
    </physiologicalReaction>
</comment>
<keyword evidence="16" id="KW-0967">Endosome</keyword>
<evidence type="ECO:0000256" key="43">
    <source>
        <dbReference type="ARBA" id="ARBA00050117"/>
    </source>
</evidence>
<keyword evidence="12" id="KW-1003">Cell membrane</keyword>
<dbReference type="PROSITE" id="PS00211">
    <property type="entry name" value="ABC_TRANSPORTER_1"/>
    <property type="match status" value="2"/>
</dbReference>
<feature type="region of interest" description="Disordered" evidence="58">
    <location>
        <begin position="602"/>
        <end position="624"/>
    </location>
</feature>
<dbReference type="InterPro" id="IPR050173">
    <property type="entry name" value="ABC_transporter_C-like"/>
</dbReference>
<dbReference type="GO" id="GO:0016324">
    <property type="term" value="C:apical plasma membrane"/>
    <property type="evidence" value="ECO:0007669"/>
    <property type="project" value="UniProtKB-SubCell"/>
</dbReference>
<evidence type="ECO:0000256" key="17">
    <source>
        <dbReference type="ARBA" id="ARBA00022824"/>
    </source>
</evidence>
<evidence type="ECO:0000313" key="63">
    <source>
        <dbReference type="Proteomes" id="UP000265100"/>
    </source>
</evidence>
<evidence type="ECO:0000256" key="11">
    <source>
        <dbReference type="ARBA" id="ARBA00022448"/>
    </source>
</evidence>
<dbReference type="GO" id="GO:0005260">
    <property type="term" value="F:intracellularly ATP-gated chloride channel activity"/>
    <property type="evidence" value="ECO:0007669"/>
    <property type="project" value="UniProtKB-EC"/>
</dbReference>
<dbReference type="InterPro" id="IPR003439">
    <property type="entry name" value="ABC_transporter-like_ATP-bd"/>
</dbReference>
<dbReference type="InterPro" id="IPR036640">
    <property type="entry name" value="ABC1_TM_sf"/>
</dbReference>
<comment type="catalytic activity">
    <reaction evidence="51">
        <text>glycochenodeoxycholate(in) + glutathione(in) + ATP + H2O = glycochenodeoxycholate(out) + glutathione(out) + ADP + phosphate + H(+)</text>
        <dbReference type="Rhea" id="RHEA:66408"/>
        <dbReference type="ChEBI" id="CHEBI:15377"/>
        <dbReference type="ChEBI" id="CHEBI:15378"/>
        <dbReference type="ChEBI" id="CHEBI:30616"/>
        <dbReference type="ChEBI" id="CHEBI:36252"/>
        <dbReference type="ChEBI" id="CHEBI:43474"/>
        <dbReference type="ChEBI" id="CHEBI:57925"/>
        <dbReference type="ChEBI" id="CHEBI:456216"/>
    </reaction>
    <physiologicalReaction direction="left-to-right" evidence="51">
        <dbReference type="Rhea" id="RHEA:66409"/>
    </physiologicalReaction>
</comment>
<evidence type="ECO:0000256" key="18">
    <source>
        <dbReference type="ARBA" id="ARBA00022840"/>
    </source>
</evidence>
<dbReference type="InterPro" id="IPR027417">
    <property type="entry name" value="P-loop_NTPase"/>
</dbReference>
<evidence type="ECO:0000256" key="22">
    <source>
        <dbReference type="ARBA" id="ARBA00023065"/>
    </source>
</evidence>
<comment type="catalytic activity">
    <reaction evidence="41">
        <text>urate(in) + ATP + H2O = urate(out) + ADP + phosphate + H(+)</text>
        <dbReference type="Rhea" id="RHEA:16461"/>
        <dbReference type="ChEBI" id="CHEBI:15377"/>
        <dbReference type="ChEBI" id="CHEBI:15378"/>
        <dbReference type="ChEBI" id="CHEBI:17775"/>
        <dbReference type="ChEBI" id="CHEBI:30616"/>
        <dbReference type="ChEBI" id="CHEBI:43474"/>
        <dbReference type="ChEBI" id="CHEBI:456216"/>
    </reaction>
    <physiologicalReaction direction="left-to-right" evidence="41">
        <dbReference type="Rhea" id="RHEA:16462"/>
    </physiologicalReaction>
</comment>
<comment type="catalytic activity">
    <reaction evidence="36">
        <text>hydrogencarbonate(in) = hydrogencarbonate(out)</text>
        <dbReference type="Rhea" id="RHEA:28695"/>
        <dbReference type="ChEBI" id="CHEBI:17544"/>
    </reaction>
</comment>
<evidence type="ECO:0000256" key="2">
    <source>
        <dbReference type="ARBA" id="ARBA00004195"/>
    </source>
</evidence>
<keyword evidence="26" id="KW-0868">Chloride</keyword>
<dbReference type="Ensembl" id="ENSACLT00000052314.1">
    <property type="protein sequence ID" value="ENSACLP00000055989.1"/>
    <property type="gene ID" value="ENSACLG00000026290.2"/>
</dbReference>
<comment type="catalytic activity">
    <reaction evidence="54">
        <text>glycodeoxycholate(in) + glutathione(in) + ATP + H2O = glycodeoxycholate(out) + glutathione(out) + ADP + phosphate + H(+)</text>
        <dbReference type="Rhea" id="RHEA:66380"/>
        <dbReference type="ChEBI" id="CHEBI:15377"/>
        <dbReference type="ChEBI" id="CHEBI:15378"/>
        <dbReference type="ChEBI" id="CHEBI:30616"/>
        <dbReference type="ChEBI" id="CHEBI:43474"/>
        <dbReference type="ChEBI" id="CHEBI:57925"/>
        <dbReference type="ChEBI" id="CHEBI:82982"/>
        <dbReference type="ChEBI" id="CHEBI:456216"/>
    </reaction>
    <physiologicalReaction direction="left-to-right" evidence="54">
        <dbReference type="Rhea" id="RHEA:66381"/>
    </physiologicalReaction>
</comment>
<dbReference type="CDD" id="cd03244">
    <property type="entry name" value="ABCC_MRP_domain2"/>
    <property type="match status" value="1"/>
</dbReference>
<dbReference type="InterPro" id="IPR011527">
    <property type="entry name" value="ABC1_TM_dom"/>
</dbReference>
<feature type="transmembrane region" description="Helical" evidence="59">
    <location>
        <begin position="285"/>
        <end position="308"/>
    </location>
</feature>
<evidence type="ECO:0000256" key="53">
    <source>
        <dbReference type="ARBA" id="ARBA00052534"/>
    </source>
</evidence>
<keyword evidence="19" id="KW-1278">Translocase</keyword>
<evidence type="ECO:0000256" key="14">
    <source>
        <dbReference type="ARBA" id="ARBA00022692"/>
    </source>
</evidence>
<evidence type="ECO:0000256" key="7">
    <source>
        <dbReference type="ARBA" id="ARBA00009118"/>
    </source>
</evidence>
<keyword evidence="11" id="KW-0813">Transport</keyword>
<comment type="catalytic activity">
    <reaction evidence="29">
        <text>chloride(in) = chloride(out)</text>
        <dbReference type="Rhea" id="RHEA:29823"/>
        <dbReference type="ChEBI" id="CHEBI:17996"/>
    </reaction>
</comment>
<evidence type="ECO:0000256" key="19">
    <source>
        <dbReference type="ARBA" id="ARBA00022967"/>
    </source>
</evidence>
<comment type="catalytic activity">
    <reaction evidence="43">
        <text>tauroursodeoxycholate(in) + glutathione(in) + ATP + H2O = tauroursodeoxycholate(out) + glutathione(out) + ADP + phosphate + H(+)</text>
        <dbReference type="Rhea" id="RHEA:66420"/>
        <dbReference type="ChEBI" id="CHEBI:15377"/>
        <dbReference type="ChEBI" id="CHEBI:15378"/>
        <dbReference type="ChEBI" id="CHEBI:30616"/>
        <dbReference type="ChEBI" id="CHEBI:43474"/>
        <dbReference type="ChEBI" id="CHEBI:57925"/>
        <dbReference type="ChEBI" id="CHEBI:132028"/>
        <dbReference type="ChEBI" id="CHEBI:456216"/>
    </reaction>
    <physiologicalReaction direction="left-to-right" evidence="43">
        <dbReference type="Rhea" id="RHEA:66421"/>
    </physiologicalReaction>
</comment>
<evidence type="ECO:0000256" key="1">
    <source>
        <dbReference type="ARBA" id="ARBA00001946"/>
    </source>
</evidence>
<reference evidence="62" key="2">
    <citation type="submission" date="2025-08" db="UniProtKB">
        <authorList>
            <consortium name="Ensembl"/>
        </authorList>
    </citation>
    <scope>IDENTIFICATION</scope>
</reference>
<comment type="catalytic activity">
    <reaction evidence="38">
        <text>leukotriene C4(in) + ATP + H2O = leukotriene C4(out) + ADP + phosphate + H(+)</text>
        <dbReference type="Rhea" id="RHEA:38963"/>
        <dbReference type="ChEBI" id="CHEBI:15377"/>
        <dbReference type="ChEBI" id="CHEBI:15378"/>
        <dbReference type="ChEBI" id="CHEBI:30616"/>
        <dbReference type="ChEBI" id="CHEBI:43474"/>
        <dbReference type="ChEBI" id="CHEBI:57973"/>
        <dbReference type="ChEBI" id="CHEBI:456216"/>
    </reaction>
    <physiologicalReaction direction="left-to-right" evidence="38">
        <dbReference type="Rhea" id="RHEA:38964"/>
    </physiologicalReaction>
</comment>
<evidence type="ECO:0000256" key="12">
    <source>
        <dbReference type="ARBA" id="ARBA00022475"/>
    </source>
</evidence>
<dbReference type="EC" id="7.6.2.3" evidence="30"/>
<evidence type="ECO:0000256" key="13">
    <source>
        <dbReference type="ARBA" id="ARBA00022553"/>
    </source>
</evidence>
<evidence type="ECO:0000256" key="27">
    <source>
        <dbReference type="ARBA" id="ARBA00023235"/>
    </source>
</evidence>
<feature type="transmembrane region" description="Helical" evidence="59">
    <location>
        <begin position="314"/>
        <end position="336"/>
    </location>
</feature>
<feature type="transmembrane region" description="Helical" evidence="59">
    <location>
        <begin position="202"/>
        <end position="220"/>
    </location>
</feature>
<evidence type="ECO:0000256" key="9">
    <source>
        <dbReference type="ARBA" id="ARBA00012195"/>
    </source>
</evidence>
<dbReference type="GO" id="GO:0055038">
    <property type="term" value="C:recycling endosome membrane"/>
    <property type="evidence" value="ECO:0007669"/>
    <property type="project" value="UniProtKB-SubCell"/>
</dbReference>
<evidence type="ECO:0000256" key="39">
    <source>
        <dbReference type="ARBA" id="ARBA00047576"/>
    </source>
</evidence>
<feature type="domain" description="ABC transporter" evidence="60">
    <location>
        <begin position="377"/>
        <end position="601"/>
    </location>
</feature>
<feature type="transmembrane region" description="Helical" evidence="59">
    <location>
        <begin position="732"/>
        <end position="760"/>
    </location>
</feature>
<dbReference type="FunFam" id="1.20.1560.10:FF:000014">
    <property type="entry name" value="Multidrug resistance-associated protein member 4"/>
    <property type="match status" value="1"/>
</dbReference>
<evidence type="ECO:0000256" key="37">
    <source>
        <dbReference type="ARBA" id="ARBA00047279"/>
    </source>
</evidence>
<reference evidence="62" key="3">
    <citation type="submission" date="2025-09" db="UniProtKB">
        <authorList>
            <consortium name="Ensembl"/>
        </authorList>
    </citation>
    <scope>IDENTIFICATION</scope>
</reference>
<evidence type="ECO:0000256" key="42">
    <source>
        <dbReference type="ARBA" id="ARBA00048778"/>
    </source>
</evidence>
<dbReference type="SUPFAM" id="SSF52540">
    <property type="entry name" value="P-loop containing nucleoside triphosphate hydrolases"/>
    <property type="match status" value="2"/>
</dbReference>
<gene>
    <name evidence="62" type="primary">ABCC4</name>
</gene>